<dbReference type="EMBL" id="JAAVMX010000003">
    <property type="protein sequence ID" value="KAF4511555.1"/>
    <property type="molecule type" value="Genomic_DNA"/>
</dbReference>
<dbReference type="InterPro" id="IPR029068">
    <property type="entry name" value="Glyas_Bleomycin-R_OHBP_Dase"/>
</dbReference>
<protein>
    <recommendedName>
        <fullName evidence="1">Glyoxalase-like domain-containing protein</fullName>
    </recommendedName>
</protein>
<evidence type="ECO:0000313" key="2">
    <source>
        <dbReference type="EMBL" id="KAF4511555.1"/>
    </source>
</evidence>
<gene>
    <name evidence="2" type="ORF">G6O67_003338</name>
</gene>
<comment type="caution">
    <text evidence="2">The sequence shown here is derived from an EMBL/GenBank/DDBJ whole genome shotgun (WGS) entry which is preliminary data.</text>
</comment>
<accession>A0A8H4PW26</accession>
<organism evidence="2 3">
    <name type="scientific">Ophiocordyceps sinensis</name>
    <dbReference type="NCBI Taxonomy" id="72228"/>
    <lineage>
        <taxon>Eukaryota</taxon>
        <taxon>Fungi</taxon>
        <taxon>Dikarya</taxon>
        <taxon>Ascomycota</taxon>
        <taxon>Pezizomycotina</taxon>
        <taxon>Sordariomycetes</taxon>
        <taxon>Hypocreomycetidae</taxon>
        <taxon>Hypocreales</taxon>
        <taxon>Ophiocordycipitaceae</taxon>
        <taxon>Ophiocordyceps</taxon>
    </lineage>
</organism>
<dbReference type="PANTHER" id="PTHR40265">
    <property type="entry name" value="BLL2707 PROTEIN"/>
    <property type="match status" value="1"/>
</dbReference>
<dbReference type="OrthoDB" id="3926209at2759"/>
<dbReference type="Pfam" id="PF13468">
    <property type="entry name" value="Glyoxalase_3"/>
    <property type="match status" value="1"/>
</dbReference>
<keyword evidence="3" id="KW-1185">Reference proteome</keyword>
<dbReference type="PANTHER" id="PTHR40265:SF1">
    <property type="entry name" value="GLYOXALASE-LIKE DOMAIN-CONTAINING PROTEIN"/>
    <property type="match status" value="1"/>
</dbReference>
<proteinExistence type="predicted"/>
<name>A0A8H4PW26_9HYPO</name>
<evidence type="ECO:0000313" key="3">
    <source>
        <dbReference type="Proteomes" id="UP000557566"/>
    </source>
</evidence>
<feature type="domain" description="Glyoxalase-like" evidence="1">
    <location>
        <begin position="11"/>
        <end position="192"/>
    </location>
</feature>
<dbReference type="Proteomes" id="UP000557566">
    <property type="component" value="Unassembled WGS sequence"/>
</dbReference>
<dbReference type="Gene3D" id="3.10.180.10">
    <property type="entry name" value="2,3-Dihydroxybiphenyl 1,2-Dioxygenase, domain 1"/>
    <property type="match status" value="1"/>
</dbReference>
<evidence type="ECO:0000259" key="1">
    <source>
        <dbReference type="Pfam" id="PF13468"/>
    </source>
</evidence>
<reference evidence="2 3" key="1">
    <citation type="journal article" date="2020" name="Genome Biol. Evol.">
        <title>A new high-quality draft genome assembly of the Chinese cordyceps Ophiocordyceps sinensis.</title>
        <authorList>
            <person name="Shu R."/>
            <person name="Zhang J."/>
            <person name="Meng Q."/>
            <person name="Zhang H."/>
            <person name="Zhou G."/>
            <person name="Li M."/>
            <person name="Wu P."/>
            <person name="Zhao Y."/>
            <person name="Chen C."/>
            <person name="Qin Q."/>
        </authorList>
    </citation>
    <scope>NUCLEOTIDE SEQUENCE [LARGE SCALE GENOMIC DNA]</scope>
    <source>
        <strain evidence="2 3">IOZ07</strain>
    </source>
</reference>
<dbReference type="InterPro" id="IPR025870">
    <property type="entry name" value="Glyoxalase-like_dom"/>
</dbReference>
<sequence>MSIQTRSLPILDHIVILVTHSTLESLPTKLNDSFAVAPGGPHADGLTANKLILFADGTYIELIAFVDGVDPDRRAQHRWGELPEAAIIDWAYTLRHEVDFAAVQQRVAQSQSGLVYSDPIPGGRTKPDGTMLKWAVAAARGPDGSPTRPGSVPFWCLDRTPRNLRVPYEQEHQLTQHPCGALGVSSLGVSVPVHEVSDLGKVYDAIHDSSSEGGAWQFQVLSRSGTGRHVVSITGAEEARRIELVLHGDSATSVKLVPGVVLRVEARRPC</sequence>
<dbReference type="AlphaFoldDB" id="A0A8H4PW26"/>